<evidence type="ECO:0000256" key="1">
    <source>
        <dbReference type="SAM" id="Phobius"/>
    </source>
</evidence>
<name>A0ABV3EWM7_9ACTN</name>
<keyword evidence="1" id="KW-1133">Transmembrane helix</keyword>
<proteinExistence type="predicted"/>
<dbReference type="Proteomes" id="UP001551584">
    <property type="component" value="Unassembled WGS sequence"/>
</dbReference>
<sequence length="362" mass="39041">MTTTLTPRPATPAPAPAPAKVFGGLLRTVLRLHRWALWLWVAYVVLGAGLLLWAWGTMGDDARALLAACEPGRGSHPRCPEALQDVWTTYDVLLRLGLFAVLAAPFLVGAWAAASLTAREMETGTADLAWTQSVPPARWLTAKLALPAVAATAGITLLLALYRLAHAAGDDVRHVTWYGAVPQWWGEDFFTAMGVIAVPRVLCAVAVGVLLGLLLKRTLASLGTGVLLMAAAAVKFAVGRYQLWPSEIRHGYEADAPSPRWDTNAGEWPLDSGAVTGSGEHVGYDYDCLDAVSGDGRRPGGADADVDAFYDCLRADGYTDVWVTYHPEDHFWPLQLVESGIWLAVAALAVFLSYRVLRRRTA</sequence>
<feature type="transmembrane region" description="Helical" evidence="1">
    <location>
        <begin position="189"/>
        <end position="212"/>
    </location>
</feature>
<protein>
    <submittedName>
        <fullName evidence="2">ABC transporter permease</fullName>
    </submittedName>
</protein>
<feature type="transmembrane region" description="Helical" evidence="1">
    <location>
        <begin position="35"/>
        <end position="56"/>
    </location>
</feature>
<keyword evidence="3" id="KW-1185">Reference proteome</keyword>
<comment type="caution">
    <text evidence="2">The sequence shown here is derived from an EMBL/GenBank/DDBJ whole genome shotgun (WGS) entry which is preliminary data.</text>
</comment>
<feature type="transmembrane region" description="Helical" evidence="1">
    <location>
        <begin position="339"/>
        <end position="357"/>
    </location>
</feature>
<feature type="transmembrane region" description="Helical" evidence="1">
    <location>
        <begin position="92"/>
        <end position="114"/>
    </location>
</feature>
<gene>
    <name evidence="2" type="ORF">AB0D95_25380</name>
</gene>
<feature type="transmembrane region" description="Helical" evidence="1">
    <location>
        <begin position="144"/>
        <end position="165"/>
    </location>
</feature>
<dbReference type="EMBL" id="JBEZNA010000079">
    <property type="protein sequence ID" value="MEU9580556.1"/>
    <property type="molecule type" value="Genomic_DNA"/>
</dbReference>
<keyword evidence="1" id="KW-0812">Transmembrane</keyword>
<dbReference type="RefSeq" id="WP_359276442.1">
    <property type="nucleotide sequence ID" value="NZ_JBEZNA010000079.1"/>
</dbReference>
<evidence type="ECO:0000313" key="2">
    <source>
        <dbReference type="EMBL" id="MEU9580556.1"/>
    </source>
</evidence>
<accession>A0ABV3EWM7</accession>
<evidence type="ECO:0000313" key="3">
    <source>
        <dbReference type="Proteomes" id="UP001551584"/>
    </source>
</evidence>
<reference evidence="2 3" key="1">
    <citation type="submission" date="2024-06" db="EMBL/GenBank/DDBJ databases">
        <title>The Natural Products Discovery Center: Release of the First 8490 Sequenced Strains for Exploring Actinobacteria Biosynthetic Diversity.</title>
        <authorList>
            <person name="Kalkreuter E."/>
            <person name="Kautsar S.A."/>
            <person name="Yang D."/>
            <person name="Bader C.D."/>
            <person name="Teijaro C.N."/>
            <person name="Fluegel L."/>
            <person name="Davis C.M."/>
            <person name="Simpson J.R."/>
            <person name="Lauterbach L."/>
            <person name="Steele A.D."/>
            <person name="Gui C."/>
            <person name="Meng S."/>
            <person name="Li G."/>
            <person name="Viehrig K."/>
            <person name="Ye F."/>
            <person name="Su P."/>
            <person name="Kiefer A.F."/>
            <person name="Nichols A."/>
            <person name="Cepeda A.J."/>
            <person name="Yan W."/>
            <person name="Fan B."/>
            <person name="Jiang Y."/>
            <person name="Adhikari A."/>
            <person name="Zheng C.-J."/>
            <person name="Schuster L."/>
            <person name="Cowan T.M."/>
            <person name="Smanski M.J."/>
            <person name="Chevrette M.G."/>
            <person name="De Carvalho L.P.S."/>
            <person name="Shen B."/>
        </authorList>
    </citation>
    <scope>NUCLEOTIDE SEQUENCE [LARGE SCALE GENOMIC DNA]</scope>
    <source>
        <strain evidence="2 3">NPDC048117</strain>
    </source>
</reference>
<keyword evidence="1" id="KW-0472">Membrane</keyword>
<organism evidence="2 3">
    <name type="scientific">Streptomyces chilikensis</name>
    <dbReference type="NCBI Taxonomy" id="1194079"/>
    <lineage>
        <taxon>Bacteria</taxon>
        <taxon>Bacillati</taxon>
        <taxon>Actinomycetota</taxon>
        <taxon>Actinomycetes</taxon>
        <taxon>Kitasatosporales</taxon>
        <taxon>Streptomycetaceae</taxon>
        <taxon>Streptomyces</taxon>
    </lineage>
</organism>
<feature type="transmembrane region" description="Helical" evidence="1">
    <location>
        <begin position="219"/>
        <end position="238"/>
    </location>
</feature>